<reference evidence="2" key="1">
    <citation type="journal article" date="2019" name="Int. J. Syst. Evol. Microbiol.">
        <title>The Global Catalogue of Microorganisms (GCM) 10K type strain sequencing project: providing services to taxonomists for standard genome sequencing and annotation.</title>
        <authorList>
            <consortium name="The Broad Institute Genomics Platform"/>
            <consortium name="The Broad Institute Genome Sequencing Center for Infectious Disease"/>
            <person name="Wu L."/>
            <person name="Ma J."/>
        </authorList>
    </citation>
    <scope>NUCLEOTIDE SEQUENCE [LARGE SCALE GENOMIC DNA]</scope>
    <source>
        <strain evidence="2">CGMCC 1.15341</strain>
    </source>
</reference>
<evidence type="ECO:0008006" key="3">
    <source>
        <dbReference type="Google" id="ProtNLM"/>
    </source>
</evidence>
<accession>A0ABQ1KLH8</accession>
<dbReference type="Proteomes" id="UP000629025">
    <property type="component" value="Unassembled WGS sequence"/>
</dbReference>
<dbReference type="RefSeq" id="WP_188750016.1">
    <property type="nucleotide sequence ID" value="NZ_BMIJ01000006.1"/>
</dbReference>
<keyword evidence="2" id="KW-1185">Reference proteome</keyword>
<dbReference type="EMBL" id="BMIJ01000006">
    <property type="protein sequence ID" value="GGC02893.1"/>
    <property type="molecule type" value="Genomic_DNA"/>
</dbReference>
<proteinExistence type="predicted"/>
<dbReference type="Pfam" id="PF04400">
    <property type="entry name" value="NqrM"/>
    <property type="match status" value="1"/>
</dbReference>
<protein>
    <recommendedName>
        <fullName evidence="3">(Na+)-NQR maturation NqrM</fullName>
    </recommendedName>
</protein>
<evidence type="ECO:0000313" key="1">
    <source>
        <dbReference type="EMBL" id="GGC02893.1"/>
    </source>
</evidence>
<comment type="caution">
    <text evidence="1">The sequence shown here is derived from an EMBL/GenBank/DDBJ whole genome shotgun (WGS) entry which is preliminary data.</text>
</comment>
<evidence type="ECO:0000313" key="2">
    <source>
        <dbReference type="Proteomes" id="UP000629025"/>
    </source>
</evidence>
<organism evidence="1 2">
    <name type="scientific">Marinobacterium zhoushanense</name>
    <dbReference type="NCBI Taxonomy" id="1679163"/>
    <lineage>
        <taxon>Bacteria</taxon>
        <taxon>Pseudomonadati</taxon>
        <taxon>Pseudomonadota</taxon>
        <taxon>Gammaproteobacteria</taxon>
        <taxon>Oceanospirillales</taxon>
        <taxon>Oceanospirillaceae</taxon>
        <taxon>Marinobacterium</taxon>
    </lineage>
</organism>
<gene>
    <name evidence="1" type="ORF">GCM10011352_31400</name>
</gene>
<dbReference type="PANTHER" id="PTHR40691:SF3">
    <property type="entry name" value="(NA+)-NQR MATURATION NQRM"/>
    <property type="match status" value="1"/>
</dbReference>
<name>A0ABQ1KLH8_9GAMM</name>
<sequence>MDIMILTFVALLVIIGAMSIGVVMGRKPIAGSCGGMSALGMETACDICGGDKARCEKEQRQKDCDKRQRIEEELAYEVKAKG</sequence>
<dbReference type="InterPro" id="IPR007495">
    <property type="entry name" value="NqrM"/>
</dbReference>
<dbReference type="PANTHER" id="PTHR40691">
    <property type="entry name" value="(NA+)-NQR MATURATION NQRM"/>
    <property type="match status" value="1"/>
</dbReference>